<evidence type="ECO:0000256" key="3">
    <source>
        <dbReference type="SAM" id="SignalP"/>
    </source>
</evidence>
<dbReference type="SMART" id="SM00329">
    <property type="entry name" value="BPI2"/>
    <property type="match status" value="1"/>
</dbReference>
<evidence type="ECO:0000313" key="6">
    <source>
        <dbReference type="Proteomes" id="UP000887572"/>
    </source>
</evidence>
<dbReference type="Proteomes" id="UP000887572">
    <property type="component" value="Unplaced"/>
</dbReference>
<dbReference type="Pfam" id="PF01273">
    <property type="entry name" value="LBP_BPI_CETP"/>
    <property type="match status" value="1"/>
</dbReference>
<feature type="signal peptide" evidence="3">
    <location>
        <begin position="1"/>
        <end position="19"/>
    </location>
</feature>
<dbReference type="InterPro" id="IPR032942">
    <property type="entry name" value="BPI/LBP/Plunc"/>
</dbReference>
<dbReference type="AlphaFoldDB" id="A0A914HW56"/>
<evidence type="ECO:0000259" key="5">
    <source>
        <dbReference type="SMART" id="SM00329"/>
    </source>
</evidence>
<organism evidence="6 7">
    <name type="scientific">Globodera rostochiensis</name>
    <name type="common">Golden nematode worm</name>
    <name type="synonym">Heterodera rostochiensis</name>
    <dbReference type="NCBI Taxonomy" id="31243"/>
    <lineage>
        <taxon>Eukaryota</taxon>
        <taxon>Metazoa</taxon>
        <taxon>Ecdysozoa</taxon>
        <taxon>Nematoda</taxon>
        <taxon>Chromadorea</taxon>
        <taxon>Rhabditida</taxon>
        <taxon>Tylenchina</taxon>
        <taxon>Tylenchomorpha</taxon>
        <taxon>Tylenchoidea</taxon>
        <taxon>Heteroderidae</taxon>
        <taxon>Heteroderinae</taxon>
        <taxon>Globodera</taxon>
    </lineage>
</organism>
<dbReference type="InterPro" id="IPR017942">
    <property type="entry name" value="Lipid-bd_serum_glycop_N"/>
</dbReference>
<dbReference type="InterPro" id="IPR017943">
    <property type="entry name" value="Bactericidal_perm-incr_a/b_dom"/>
</dbReference>
<feature type="domain" description="Lipid-binding serum glycoprotein N-terminal" evidence="4">
    <location>
        <begin position="33"/>
        <end position="261"/>
    </location>
</feature>
<sequence length="516" mass="56870">MFFFTPLLLLLVVPAFCAATPPQPAEPPTLALRLSPRGLAFFSSIGHHIVEKELPAVRFPPISLPINAGPGSGRVYANHLRIPADHFQSPHFRFSLTPPNALQFRSQDGHINVRGLWSARYYLLNIPFFSSGWVDLLATDIRMLLSMGLVHSGVHPQLRMFNCTADIGQMDVQIGGGVIPWLVNLFRAELSETLRETLHDQLCAILQNNIVSQLNTLLASFPLLLPIGDGLFVQYAFSQDAQVTGTFLQASAFVELSLPDSLAPVPSACPLSAPASLTLTPPATVPMASLWMDRTLLDCLCRSVHRSRVVQFVIGPSFDGGHFAKFLRTSCAFFQLCIGRFFPILARSQPDQQLDLRFHSANVPSVRFMPAEKSLNLTAALFMDMHIHPWTEHADQVLARLEMNISAELEPRLEDGRMGGSLKDGIMVQFAEVNSSIGNFSQKFLDTFDLLFKPVLEVALQSVLHVGIPLPTLEGIKMGNASSLTVLNRELRVDAELVYAADGNVTKAFNDYPFTS</sequence>
<keyword evidence="2" id="KW-1015">Disulfide bond</keyword>
<dbReference type="Pfam" id="PF02886">
    <property type="entry name" value="LBP_BPI_CETP_C"/>
    <property type="match status" value="1"/>
</dbReference>
<feature type="domain" description="Lipid-binding serum glycoprotein C-terminal" evidence="5">
    <location>
        <begin position="282"/>
        <end position="495"/>
    </location>
</feature>
<dbReference type="InterPro" id="IPR001124">
    <property type="entry name" value="Lipid-bd_serum_glycop_C"/>
</dbReference>
<dbReference type="PANTHER" id="PTHR10504">
    <property type="entry name" value="BACTERICIDAL PERMEABILITY-INCREASING BPI PROTEIN-RELATED"/>
    <property type="match status" value="1"/>
</dbReference>
<dbReference type="Gene3D" id="3.15.10.10">
    <property type="entry name" value="Bactericidal permeability-increasing protein, domain 1"/>
    <property type="match status" value="1"/>
</dbReference>
<dbReference type="SMART" id="SM00328">
    <property type="entry name" value="BPI1"/>
    <property type="match status" value="1"/>
</dbReference>
<accession>A0A914HW56</accession>
<keyword evidence="6" id="KW-1185">Reference proteome</keyword>
<dbReference type="SUPFAM" id="SSF55394">
    <property type="entry name" value="Bactericidal permeability-increasing protein, BPI"/>
    <property type="match status" value="2"/>
</dbReference>
<keyword evidence="3" id="KW-0732">Signal</keyword>
<evidence type="ECO:0000313" key="7">
    <source>
        <dbReference type="WBParaSite" id="Gr19_v10_g4322.t1"/>
    </source>
</evidence>
<dbReference type="Gene3D" id="3.15.20.10">
    <property type="entry name" value="Bactericidal permeability-increasing protein, domain 2"/>
    <property type="match status" value="1"/>
</dbReference>
<dbReference type="GO" id="GO:0008289">
    <property type="term" value="F:lipid binding"/>
    <property type="evidence" value="ECO:0007669"/>
    <property type="project" value="InterPro"/>
</dbReference>
<protein>
    <submittedName>
        <fullName evidence="7">Lipid-binding serum glycoprotein C-terminal domain-containing protein</fullName>
    </submittedName>
</protein>
<comment type="similarity">
    <text evidence="1">Belongs to the BPI/LBP/Plunc superfamily. BPI/LBP family.</text>
</comment>
<proteinExistence type="inferred from homology"/>
<name>A0A914HW56_GLORO</name>
<dbReference type="GO" id="GO:0005615">
    <property type="term" value="C:extracellular space"/>
    <property type="evidence" value="ECO:0007669"/>
    <property type="project" value="TreeGrafter"/>
</dbReference>
<dbReference type="PANTHER" id="PTHR10504:SF145">
    <property type="entry name" value="PROTEIN CBG15266"/>
    <property type="match status" value="1"/>
</dbReference>
<evidence type="ECO:0000259" key="4">
    <source>
        <dbReference type="SMART" id="SM00328"/>
    </source>
</evidence>
<feature type="chain" id="PRO_5038138839" evidence="3">
    <location>
        <begin position="20"/>
        <end position="516"/>
    </location>
</feature>
<dbReference type="WBParaSite" id="Gr19_v10_g4322.t1">
    <property type="protein sequence ID" value="Gr19_v10_g4322.t1"/>
    <property type="gene ID" value="Gr19_v10_g4322"/>
</dbReference>
<evidence type="ECO:0000256" key="1">
    <source>
        <dbReference type="ARBA" id="ARBA00007292"/>
    </source>
</evidence>
<reference evidence="7" key="1">
    <citation type="submission" date="2022-11" db="UniProtKB">
        <authorList>
            <consortium name="WormBaseParasite"/>
        </authorList>
    </citation>
    <scope>IDENTIFICATION</scope>
</reference>
<evidence type="ECO:0000256" key="2">
    <source>
        <dbReference type="ARBA" id="ARBA00023157"/>
    </source>
</evidence>